<dbReference type="AlphaFoldDB" id="A0A1M7HRL2"/>
<proteinExistence type="predicted"/>
<protein>
    <submittedName>
        <fullName evidence="1">Uncharacterized protein</fullName>
    </submittedName>
</protein>
<name>A0A1M7HRL2_9FLAO</name>
<evidence type="ECO:0000313" key="2">
    <source>
        <dbReference type="Proteomes" id="UP000184069"/>
    </source>
</evidence>
<organism evidence="1 2">
    <name type="scientific">Chryseobacterium contaminans</name>
    <dbReference type="NCBI Taxonomy" id="1423959"/>
    <lineage>
        <taxon>Bacteria</taxon>
        <taxon>Pseudomonadati</taxon>
        <taxon>Bacteroidota</taxon>
        <taxon>Flavobacteriia</taxon>
        <taxon>Flavobacteriales</taxon>
        <taxon>Weeksellaceae</taxon>
        <taxon>Chryseobacterium group</taxon>
        <taxon>Chryseobacterium</taxon>
    </lineage>
</organism>
<dbReference type="EMBL" id="FRBM01000012">
    <property type="protein sequence ID" value="SHM31125.1"/>
    <property type="molecule type" value="Genomic_DNA"/>
</dbReference>
<reference evidence="1 2" key="1">
    <citation type="submission" date="2016-11" db="EMBL/GenBank/DDBJ databases">
        <authorList>
            <person name="Jaros S."/>
            <person name="Januszkiewicz K."/>
            <person name="Wedrychowicz H."/>
        </authorList>
    </citation>
    <scope>NUCLEOTIDE SEQUENCE [LARGE SCALE GENOMIC DNA]</scope>
    <source>
        <strain evidence="1 2">DSM 27621</strain>
    </source>
</reference>
<dbReference type="Proteomes" id="UP000184069">
    <property type="component" value="Unassembled WGS sequence"/>
</dbReference>
<sequence>MKIERLIERLYSEMTDSKISMMSMSLAIKYI</sequence>
<gene>
    <name evidence="1" type="ORF">SAMN05444407_112127</name>
</gene>
<accession>A0A1M7HRL2</accession>
<evidence type="ECO:0000313" key="1">
    <source>
        <dbReference type="EMBL" id="SHM31125.1"/>
    </source>
</evidence>